<evidence type="ECO:0008006" key="4">
    <source>
        <dbReference type="Google" id="ProtNLM"/>
    </source>
</evidence>
<dbReference type="Proteomes" id="UP000236173">
    <property type="component" value="Unassembled WGS sequence"/>
</dbReference>
<dbReference type="EMBL" id="BEHT01000043">
    <property type="protein sequence ID" value="GBC99935.1"/>
    <property type="molecule type" value="Genomic_DNA"/>
</dbReference>
<evidence type="ECO:0000313" key="2">
    <source>
        <dbReference type="EMBL" id="GBC99935.1"/>
    </source>
</evidence>
<dbReference type="Pfam" id="PF09919">
    <property type="entry name" value="DUF2149"/>
    <property type="match status" value="1"/>
</dbReference>
<keyword evidence="1" id="KW-0812">Transmembrane</keyword>
<organism evidence="2 3">
    <name type="scientific">Candidatus Fervidibacter japonicus</name>
    <dbReference type="NCBI Taxonomy" id="2035412"/>
    <lineage>
        <taxon>Bacteria</taxon>
        <taxon>Candidatus Fervidibacterota</taxon>
        <taxon>Candidatus Fervidibacter</taxon>
    </lineage>
</organism>
<keyword evidence="1" id="KW-0472">Membrane</keyword>
<proteinExistence type="predicted"/>
<comment type="caution">
    <text evidence="2">The sequence shown here is derived from an EMBL/GenBank/DDBJ whole genome shotgun (WGS) entry which is preliminary data.</text>
</comment>
<name>A0A2H5XFI6_9BACT</name>
<protein>
    <recommendedName>
        <fullName evidence="4">DUF2149 domain-containing protein</fullName>
    </recommendedName>
</protein>
<sequence>MKSLLLERKFRFLSEPEEPLAFAANLLDLALVFIVALVAITAVYLRLPDLLNPQTDIAIIRNFDPQRMEIVIRQGKKIKAFKAAGLAKGKAAQRLGVAYRLEDGTVVYVPDPIPSPVTERPSKGGEKK</sequence>
<evidence type="ECO:0000313" key="3">
    <source>
        <dbReference type="Proteomes" id="UP000236173"/>
    </source>
</evidence>
<keyword evidence="1" id="KW-1133">Transmembrane helix</keyword>
<dbReference type="InterPro" id="IPR018676">
    <property type="entry name" value="DUF2149"/>
</dbReference>
<feature type="transmembrane region" description="Helical" evidence="1">
    <location>
        <begin position="20"/>
        <end position="45"/>
    </location>
</feature>
<reference evidence="3" key="1">
    <citation type="submission" date="2017-09" db="EMBL/GenBank/DDBJ databases">
        <title>Metaegenomics of thermophilic ammonia-oxidizing enrichment culture.</title>
        <authorList>
            <person name="Kato S."/>
            <person name="Suzuki K."/>
        </authorList>
    </citation>
    <scope>NUCLEOTIDE SEQUENCE [LARGE SCALE GENOMIC DNA]</scope>
</reference>
<dbReference type="AlphaFoldDB" id="A0A2H5XFI6"/>
<accession>A0A2H5XFI6</accession>
<gene>
    <name evidence="2" type="ORF">HRbin17_02468</name>
</gene>
<evidence type="ECO:0000256" key="1">
    <source>
        <dbReference type="SAM" id="Phobius"/>
    </source>
</evidence>